<dbReference type="SUPFAM" id="SSF52540">
    <property type="entry name" value="P-loop containing nucleoside triphosphate hydrolases"/>
    <property type="match status" value="1"/>
</dbReference>
<dbReference type="InterPro" id="IPR027417">
    <property type="entry name" value="P-loop_NTPase"/>
</dbReference>
<dbReference type="Proteomes" id="UP000503339">
    <property type="component" value="Chromosome"/>
</dbReference>
<dbReference type="InterPro" id="IPR003593">
    <property type="entry name" value="AAA+_ATPase"/>
</dbReference>
<evidence type="ECO:0000313" key="6">
    <source>
        <dbReference type="EMBL" id="QKC75583.1"/>
    </source>
</evidence>
<dbReference type="RefSeq" id="WP_064992353.1">
    <property type="nucleotide sequence ID" value="NZ_CP033361.1"/>
</dbReference>
<sequence>MDTSPLPKPNFLIETKRLSKSFGDRPAVDQVDLRVGAGEIFGLIGPNGAGKSTLIKMLTTLLPPTSGDAFIAGFDLRRQSRDVRAAIGYVPQLVSADGALTGYENLLLSARLYLIPRSERAARIKEALEMTGLTEAADRLAQHYSGGMLRRLEIAQSTLHRPRLLVMDEPTVGLDPVARDMVWDHVRDLRARLGTTILLTTHVMQEVDALCDKVGILHRGKLVESGTPAELKASIGPKATLDDVFAAVAGKEADASGDYRDIRQTRRSAVSG</sequence>
<evidence type="ECO:0000256" key="3">
    <source>
        <dbReference type="ARBA" id="ARBA00022741"/>
    </source>
</evidence>
<keyword evidence="2" id="KW-0813">Transport</keyword>
<dbReference type="PROSITE" id="PS50893">
    <property type="entry name" value="ABC_TRANSPORTER_2"/>
    <property type="match status" value="1"/>
</dbReference>
<dbReference type="PANTHER" id="PTHR42711">
    <property type="entry name" value="ABC TRANSPORTER ATP-BINDING PROTEIN"/>
    <property type="match status" value="1"/>
</dbReference>
<evidence type="ECO:0000313" key="7">
    <source>
        <dbReference type="Proteomes" id="UP000503339"/>
    </source>
</evidence>
<dbReference type="SMART" id="SM00382">
    <property type="entry name" value="AAA"/>
    <property type="match status" value="1"/>
</dbReference>
<dbReference type="AlphaFoldDB" id="A0A6M7UHM3"/>
<comment type="similarity">
    <text evidence="1">Belongs to the ABC transporter superfamily.</text>
</comment>
<dbReference type="InterPro" id="IPR003439">
    <property type="entry name" value="ABC_transporter-like_ATP-bd"/>
</dbReference>
<proteinExistence type="inferred from homology"/>
<dbReference type="EMBL" id="CP033361">
    <property type="protein sequence ID" value="QKC75583.1"/>
    <property type="molecule type" value="Genomic_DNA"/>
</dbReference>
<dbReference type="Gene3D" id="3.40.50.300">
    <property type="entry name" value="P-loop containing nucleotide triphosphate hydrolases"/>
    <property type="match status" value="1"/>
</dbReference>
<keyword evidence="7" id="KW-1185">Reference proteome</keyword>
<keyword evidence="3" id="KW-0547">Nucleotide-binding</keyword>
<dbReference type="KEGG" id="merd:EB233_08555"/>
<feature type="domain" description="ABC transporter" evidence="5">
    <location>
        <begin position="13"/>
        <end position="244"/>
    </location>
</feature>
<dbReference type="GO" id="GO:0016887">
    <property type="term" value="F:ATP hydrolysis activity"/>
    <property type="evidence" value="ECO:0007669"/>
    <property type="project" value="InterPro"/>
</dbReference>
<organism evidence="6 7">
    <name type="scientific">Mesorhizobium erdmanii</name>
    <dbReference type="NCBI Taxonomy" id="1777866"/>
    <lineage>
        <taxon>Bacteria</taxon>
        <taxon>Pseudomonadati</taxon>
        <taxon>Pseudomonadota</taxon>
        <taxon>Alphaproteobacteria</taxon>
        <taxon>Hyphomicrobiales</taxon>
        <taxon>Phyllobacteriaceae</taxon>
        <taxon>Mesorhizobium</taxon>
    </lineage>
</organism>
<name>A0A6M7UHM3_9HYPH</name>
<dbReference type="InterPro" id="IPR050763">
    <property type="entry name" value="ABC_transporter_ATP-binding"/>
</dbReference>
<dbReference type="InterPro" id="IPR017871">
    <property type="entry name" value="ABC_transporter-like_CS"/>
</dbReference>
<dbReference type="PANTHER" id="PTHR42711:SF18">
    <property type="entry name" value="ABC TRANSPORTER, ATP-BINDING PROTEIN"/>
    <property type="match status" value="1"/>
</dbReference>
<protein>
    <submittedName>
        <fullName evidence="6">ATP-binding cassette domain-containing protein</fullName>
    </submittedName>
</protein>
<dbReference type="PROSITE" id="PS00211">
    <property type="entry name" value="ABC_TRANSPORTER_1"/>
    <property type="match status" value="1"/>
</dbReference>
<evidence type="ECO:0000259" key="5">
    <source>
        <dbReference type="PROSITE" id="PS50893"/>
    </source>
</evidence>
<evidence type="ECO:0000256" key="1">
    <source>
        <dbReference type="ARBA" id="ARBA00005417"/>
    </source>
</evidence>
<keyword evidence="4 6" id="KW-0067">ATP-binding</keyword>
<evidence type="ECO:0000256" key="4">
    <source>
        <dbReference type="ARBA" id="ARBA00022840"/>
    </source>
</evidence>
<accession>A0A6M7UHM3</accession>
<evidence type="ECO:0000256" key="2">
    <source>
        <dbReference type="ARBA" id="ARBA00022448"/>
    </source>
</evidence>
<dbReference type="GO" id="GO:0005524">
    <property type="term" value="F:ATP binding"/>
    <property type="evidence" value="ECO:0007669"/>
    <property type="project" value="UniProtKB-KW"/>
</dbReference>
<reference evidence="6 7" key="1">
    <citation type="submission" date="2018-10" db="EMBL/GenBank/DDBJ databases">
        <authorList>
            <person name="Perry B.J."/>
            <person name="Sullivan J.T."/>
            <person name="Murphy R.J.T."/>
            <person name="Ramsay J.P."/>
            <person name="Ronson C.W."/>
        </authorList>
    </citation>
    <scope>NUCLEOTIDE SEQUENCE [LARGE SCALE GENOMIC DNA]</scope>
    <source>
        <strain evidence="6 7">NZP2014</strain>
    </source>
</reference>
<dbReference type="Pfam" id="PF00005">
    <property type="entry name" value="ABC_tran"/>
    <property type="match status" value="1"/>
</dbReference>
<gene>
    <name evidence="6" type="ORF">EB233_08555</name>
</gene>